<dbReference type="InterPro" id="IPR021047">
    <property type="entry name" value="Mannosyltransferase_CMT1"/>
</dbReference>
<evidence type="ECO:0000313" key="2">
    <source>
        <dbReference type="Proteomes" id="UP001521184"/>
    </source>
</evidence>
<dbReference type="PANTHER" id="PTHR34144">
    <property type="entry name" value="CHROMOSOME 8, WHOLE GENOME SHOTGUN SEQUENCE"/>
    <property type="match status" value="1"/>
</dbReference>
<name>A0ABR3T3E6_9PEZI</name>
<keyword evidence="2" id="KW-1185">Reference proteome</keyword>
<dbReference type="EMBL" id="JAKEKT020000144">
    <property type="protein sequence ID" value="KAL1633862.1"/>
    <property type="molecule type" value="Genomic_DNA"/>
</dbReference>
<organism evidence="1 2">
    <name type="scientific">Diplodia intermedia</name>
    <dbReference type="NCBI Taxonomy" id="856260"/>
    <lineage>
        <taxon>Eukaryota</taxon>
        <taxon>Fungi</taxon>
        <taxon>Dikarya</taxon>
        <taxon>Ascomycota</taxon>
        <taxon>Pezizomycotina</taxon>
        <taxon>Dothideomycetes</taxon>
        <taxon>Dothideomycetes incertae sedis</taxon>
        <taxon>Botryosphaeriales</taxon>
        <taxon>Botryosphaeriaceae</taxon>
        <taxon>Diplodia</taxon>
    </lineage>
</organism>
<protein>
    <recommendedName>
        <fullName evidence="3">Polysaccharide export protein</fullName>
    </recommendedName>
</protein>
<gene>
    <name evidence="1" type="ORF">SLS58_010918</name>
</gene>
<sequence length="349" mass="39168">MLQSHWNKALLDLVRHLGPDNVFVSVLESGSWDGSKNALRELDVQLERMGVPRSIVLDAATHKDEVERDPKPGEPGWIWTSRGQREIRRIPYLANLRNRVMDEMQGAVTKDPKPFTKVLWLNDVVFTVEDVLTLMSTNGGNYAAACSLDFARPPSFYDTFALRDAAGNKPITQTWPYFFSSASRGAVVADADVVPVQSCWNGMVIMDAAPFSDTHQPLRFRGIPDTLAARHLEGSECCLIHADNPLSALKGVWLNPHVRVAYSGDAYVAVNPTGRGWPSVSERIRGMWYNRCWRLFGKIRFFGEDYVVRRRLEDWTAGDTGGEGANKEVAAHCLINEMQVLVENGWKHV</sequence>
<reference evidence="1 2" key="1">
    <citation type="journal article" date="2023" name="Plant Dis.">
        <title>First Report of Diplodia intermedia Causing Canker and Dieback Diseases on Apple Trees in Canada.</title>
        <authorList>
            <person name="Ellouze W."/>
            <person name="Ilyukhin E."/>
            <person name="Sulman M."/>
            <person name="Ali S."/>
        </authorList>
    </citation>
    <scope>NUCLEOTIDE SEQUENCE [LARGE SCALE GENOMIC DNA]</scope>
    <source>
        <strain evidence="1 2">M45-28</strain>
    </source>
</reference>
<comment type="caution">
    <text evidence="1">The sequence shown here is derived from an EMBL/GenBank/DDBJ whole genome shotgun (WGS) entry which is preliminary data.</text>
</comment>
<accession>A0ABR3T3E6</accession>
<dbReference type="Proteomes" id="UP001521184">
    <property type="component" value="Unassembled WGS sequence"/>
</dbReference>
<proteinExistence type="predicted"/>
<evidence type="ECO:0000313" key="1">
    <source>
        <dbReference type="EMBL" id="KAL1633862.1"/>
    </source>
</evidence>
<dbReference type="Pfam" id="PF11735">
    <property type="entry name" value="CAP59_mtransfer"/>
    <property type="match status" value="1"/>
</dbReference>
<evidence type="ECO:0008006" key="3">
    <source>
        <dbReference type="Google" id="ProtNLM"/>
    </source>
</evidence>
<dbReference type="PANTHER" id="PTHR34144:SF7">
    <property type="entry name" value="EXPORT PROTEIN (CAP59), PUTATIVE (AFU_ORTHOLOGUE AFUA_7G05020)-RELATED"/>
    <property type="match status" value="1"/>
</dbReference>